<proteinExistence type="predicted"/>
<dbReference type="AlphaFoldDB" id="A0A2P2QWH7"/>
<sequence>MPEGRLQICCLLQFPDLRARKKRKNRSIGVGVQTHAEQKRRVLYCHADRVCPEWATYESTKSF</sequence>
<evidence type="ECO:0000313" key="1">
    <source>
        <dbReference type="EMBL" id="MBX71360.1"/>
    </source>
</evidence>
<protein>
    <submittedName>
        <fullName evidence="1">Uncharacterized protein</fullName>
    </submittedName>
</protein>
<reference evidence="1" key="1">
    <citation type="submission" date="2018-02" db="EMBL/GenBank/DDBJ databases">
        <title>Rhizophora mucronata_Transcriptome.</title>
        <authorList>
            <person name="Meera S.P."/>
            <person name="Sreeshan A."/>
            <person name="Augustine A."/>
        </authorList>
    </citation>
    <scope>NUCLEOTIDE SEQUENCE</scope>
    <source>
        <tissue evidence="1">Leaf</tissue>
    </source>
</reference>
<organism evidence="1">
    <name type="scientific">Rhizophora mucronata</name>
    <name type="common">Asiatic mangrove</name>
    <dbReference type="NCBI Taxonomy" id="61149"/>
    <lineage>
        <taxon>Eukaryota</taxon>
        <taxon>Viridiplantae</taxon>
        <taxon>Streptophyta</taxon>
        <taxon>Embryophyta</taxon>
        <taxon>Tracheophyta</taxon>
        <taxon>Spermatophyta</taxon>
        <taxon>Magnoliopsida</taxon>
        <taxon>eudicotyledons</taxon>
        <taxon>Gunneridae</taxon>
        <taxon>Pentapetalae</taxon>
        <taxon>rosids</taxon>
        <taxon>fabids</taxon>
        <taxon>Malpighiales</taxon>
        <taxon>Rhizophoraceae</taxon>
        <taxon>Rhizophora</taxon>
    </lineage>
</organism>
<dbReference type="EMBL" id="GGEC01090876">
    <property type="protein sequence ID" value="MBX71360.1"/>
    <property type="molecule type" value="Transcribed_RNA"/>
</dbReference>
<name>A0A2P2QWH7_RHIMU</name>
<accession>A0A2P2QWH7</accession>